<proteinExistence type="predicted"/>
<gene>
    <name evidence="1" type="ORF">JCGZ_22360</name>
</gene>
<dbReference type="PANTHER" id="PTHR33070:SF120">
    <property type="entry name" value="EXPRESSED PROTEIN"/>
    <property type="match status" value="1"/>
</dbReference>
<dbReference type="AlphaFoldDB" id="A0A067L958"/>
<evidence type="ECO:0000313" key="1">
    <source>
        <dbReference type="EMBL" id="KDP43733.1"/>
    </source>
</evidence>
<keyword evidence="2" id="KW-1185">Reference proteome</keyword>
<dbReference type="Pfam" id="PF03087">
    <property type="entry name" value="BPS1"/>
    <property type="match status" value="1"/>
</dbReference>
<dbReference type="InterPro" id="IPR004320">
    <property type="entry name" value="BPS1_pln"/>
</dbReference>
<dbReference type="EMBL" id="KK914259">
    <property type="protein sequence ID" value="KDP43733.1"/>
    <property type="molecule type" value="Genomic_DNA"/>
</dbReference>
<dbReference type="OrthoDB" id="1701699at2759"/>
<dbReference type="Proteomes" id="UP000027138">
    <property type="component" value="Unassembled WGS sequence"/>
</dbReference>
<dbReference type="GO" id="GO:0048367">
    <property type="term" value="P:shoot system development"/>
    <property type="evidence" value="ECO:0007669"/>
    <property type="project" value="InterPro"/>
</dbReference>
<protein>
    <recommendedName>
        <fullName evidence="3">DUF241 domain-containing protein</fullName>
    </recommendedName>
</protein>
<dbReference type="STRING" id="180498.A0A067L958"/>
<organism evidence="1 2">
    <name type="scientific">Jatropha curcas</name>
    <name type="common">Barbados nut</name>
    <dbReference type="NCBI Taxonomy" id="180498"/>
    <lineage>
        <taxon>Eukaryota</taxon>
        <taxon>Viridiplantae</taxon>
        <taxon>Streptophyta</taxon>
        <taxon>Embryophyta</taxon>
        <taxon>Tracheophyta</taxon>
        <taxon>Spermatophyta</taxon>
        <taxon>Magnoliopsida</taxon>
        <taxon>eudicotyledons</taxon>
        <taxon>Gunneridae</taxon>
        <taxon>Pentapetalae</taxon>
        <taxon>rosids</taxon>
        <taxon>fabids</taxon>
        <taxon>Malpighiales</taxon>
        <taxon>Euphorbiaceae</taxon>
        <taxon>Crotonoideae</taxon>
        <taxon>Jatropheae</taxon>
        <taxon>Jatropha</taxon>
    </lineage>
</organism>
<dbReference type="PANTHER" id="PTHR33070">
    <property type="entry name" value="OS06G0725500 PROTEIN"/>
    <property type="match status" value="1"/>
</dbReference>
<name>A0A067L958_JATCU</name>
<dbReference type="KEGG" id="jcu:105628608"/>
<dbReference type="GO" id="GO:0048364">
    <property type="term" value="P:root development"/>
    <property type="evidence" value="ECO:0007669"/>
    <property type="project" value="InterPro"/>
</dbReference>
<evidence type="ECO:0008006" key="3">
    <source>
        <dbReference type="Google" id="ProtNLM"/>
    </source>
</evidence>
<accession>A0A067L958</accession>
<evidence type="ECO:0000313" key="2">
    <source>
        <dbReference type="Proteomes" id="UP000027138"/>
    </source>
</evidence>
<reference evidence="1 2" key="1">
    <citation type="journal article" date="2014" name="PLoS ONE">
        <title>Global Analysis of Gene Expression Profiles in Physic Nut (Jatropha curcas L.) Seedlings Exposed to Salt Stress.</title>
        <authorList>
            <person name="Zhang L."/>
            <person name="Zhang C."/>
            <person name="Wu P."/>
            <person name="Chen Y."/>
            <person name="Li M."/>
            <person name="Jiang H."/>
            <person name="Wu G."/>
        </authorList>
    </citation>
    <scope>NUCLEOTIDE SEQUENCE [LARGE SCALE GENOMIC DNA]</scope>
    <source>
        <strain evidence="2">cv. GZQX0401</strain>
        <tissue evidence="1">Young leaves</tissue>
    </source>
</reference>
<sequence>MDSSHVPVRSISLPSRLHPSSLKIEAELTKLKSWELLSSSSTTTTSRLGGETIQIALTKLAELFICIEELTNSPQSKKALHHQNLNQVEQVLEGSVGLIDVCSTSRDMFLAMQEHVRDLQSVLRRKGKDLSIESNMQDYISFRKSAKKEVSKLLSTLKKLENNDLPSSIPKEDNHLSYLVKMIREVQAIAIVIFRFVILFLSPHSMKTSSSGWSMVSKLVHLGFVDSDKGEKIFNEVGRVDISLCSILGKIKKNTDAKFDLQEMQEKLEILAISIQDLEDKLDCVFRCLIQNRVSLLNLVTP</sequence>